<protein>
    <submittedName>
        <fullName evidence="1">Uncharacterized protein</fullName>
    </submittedName>
</protein>
<dbReference type="Proteomes" id="UP001363151">
    <property type="component" value="Unassembled WGS sequence"/>
</dbReference>
<comment type="caution">
    <text evidence="1">The sequence shown here is derived from an EMBL/GenBank/DDBJ whole genome shotgun (WGS) entry which is preliminary data.</text>
</comment>
<evidence type="ECO:0000313" key="2">
    <source>
        <dbReference type="Proteomes" id="UP001363151"/>
    </source>
</evidence>
<keyword evidence="2" id="KW-1185">Reference proteome</keyword>
<organism evidence="1 2">
    <name type="scientific">Aureococcus anophagefferens</name>
    <name type="common">Harmful bloom alga</name>
    <dbReference type="NCBI Taxonomy" id="44056"/>
    <lineage>
        <taxon>Eukaryota</taxon>
        <taxon>Sar</taxon>
        <taxon>Stramenopiles</taxon>
        <taxon>Ochrophyta</taxon>
        <taxon>Pelagophyceae</taxon>
        <taxon>Pelagomonadales</taxon>
        <taxon>Pelagomonadaceae</taxon>
        <taxon>Aureococcus</taxon>
    </lineage>
</organism>
<evidence type="ECO:0000313" key="1">
    <source>
        <dbReference type="EMBL" id="KAK7241585.1"/>
    </source>
</evidence>
<sequence>MAGWYEYDGVDSFPERTISTLASGAYSVFATGVDGDDVDALSALYADVGAAGYDDVSSARAQVARPGPGTPGMEGR</sequence>
<dbReference type="EMBL" id="JBBJCI010000178">
    <property type="protein sequence ID" value="KAK7241585.1"/>
    <property type="molecule type" value="Genomic_DNA"/>
</dbReference>
<proteinExistence type="predicted"/>
<accession>A0ABR1FZN2</accession>
<reference evidence="1 2" key="1">
    <citation type="submission" date="2024-03" db="EMBL/GenBank/DDBJ databases">
        <title>Aureococcus anophagefferens CCMP1851 and Kratosvirus quantuckense: Draft genome of a second virus-susceptible host strain in the model system.</title>
        <authorList>
            <person name="Chase E."/>
            <person name="Truchon A.R."/>
            <person name="Schepens W."/>
            <person name="Wilhelm S.W."/>
        </authorList>
    </citation>
    <scope>NUCLEOTIDE SEQUENCE [LARGE SCALE GENOMIC DNA]</scope>
    <source>
        <strain evidence="1 2">CCMP1851</strain>
    </source>
</reference>
<name>A0ABR1FZN2_AURAN</name>
<gene>
    <name evidence="1" type="ORF">SO694_00170028</name>
</gene>